<protein>
    <recommendedName>
        <fullName evidence="3">Lipoprotein</fullName>
    </recommendedName>
</protein>
<evidence type="ECO:0000313" key="2">
    <source>
        <dbReference type="Proteomes" id="UP000466586"/>
    </source>
</evidence>
<name>A0A7K1YA32_9SPHI</name>
<evidence type="ECO:0008006" key="3">
    <source>
        <dbReference type="Google" id="ProtNLM"/>
    </source>
</evidence>
<reference evidence="1 2" key="1">
    <citation type="submission" date="2019-11" db="EMBL/GenBank/DDBJ databases">
        <title>Pedobacter sp. HMF7647 Genome sequencing and assembly.</title>
        <authorList>
            <person name="Kang H."/>
            <person name="Kim H."/>
            <person name="Joh K."/>
        </authorList>
    </citation>
    <scope>NUCLEOTIDE SEQUENCE [LARGE SCALE GENOMIC DNA]</scope>
    <source>
        <strain evidence="1 2">HMF7647</strain>
    </source>
</reference>
<organism evidence="1 2">
    <name type="scientific">Hufsiella arboris</name>
    <dbReference type="NCBI Taxonomy" id="2695275"/>
    <lineage>
        <taxon>Bacteria</taxon>
        <taxon>Pseudomonadati</taxon>
        <taxon>Bacteroidota</taxon>
        <taxon>Sphingobacteriia</taxon>
        <taxon>Sphingobacteriales</taxon>
        <taxon>Sphingobacteriaceae</taxon>
        <taxon>Hufsiella</taxon>
    </lineage>
</organism>
<gene>
    <name evidence="1" type="ORF">GS399_08070</name>
</gene>
<sequence>MRFFKILLSIIVFSALFNACKKDASQNKLIDSYSKFKEFKKSTDDNYSYTVISGSWTGIATETTITVMYGTVRMRECSLFAIDGGTGVKVLKESWVEDVKTLGTHKSGAEALTLDQVYEKAGNVWLKANTKENDIYFETANNGMISNCGYVPKNCIDDCFVGINISNISQVSVIGVK</sequence>
<dbReference type="EMBL" id="WVHT01000003">
    <property type="protein sequence ID" value="MXV50928.1"/>
    <property type="molecule type" value="Genomic_DNA"/>
</dbReference>
<dbReference type="AlphaFoldDB" id="A0A7K1YA32"/>
<proteinExistence type="predicted"/>
<dbReference type="Proteomes" id="UP000466586">
    <property type="component" value="Unassembled WGS sequence"/>
</dbReference>
<dbReference type="RefSeq" id="WP_160844108.1">
    <property type="nucleotide sequence ID" value="NZ_WVHT01000003.1"/>
</dbReference>
<comment type="caution">
    <text evidence="1">The sequence shown here is derived from an EMBL/GenBank/DDBJ whole genome shotgun (WGS) entry which is preliminary data.</text>
</comment>
<accession>A0A7K1YA32</accession>
<evidence type="ECO:0000313" key="1">
    <source>
        <dbReference type="EMBL" id="MXV50928.1"/>
    </source>
</evidence>
<keyword evidence="2" id="KW-1185">Reference proteome</keyword>